<dbReference type="Pfam" id="PF14559">
    <property type="entry name" value="TPR_19"/>
    <property type="match status" value="1"/>
</dbReference>
<evidence type="ECO:0000256" key="1">
    <source>
        <dbReference type="PROSITE-ProRule" id="PRU00339"/>
    </source>
</evidence>
<evidence type="ECO:0000313" key="3">
    <source>
        <dbReference type="Proteomes" id="UP000001887"/>
    </source>
</evidence>
<dbReference type="EMBL" id="CP001848">
    <property type="protein sequence ID" value="ADB17085.1"/>
    <property type="molecule type" value="Genomic_DNA"/>
</dbReference>
<evidence type="ECO:0000313" key="2">
    <source>
        <dbReference type="EMBL" id="ADB17085.1"/>
    </source>
</evidence>
<dbReference type="PROSITE" id="PS50005">
    <property type="entry name" value="TPR"/>
    <property type="match status" value="1"/>
</dbReference>
<dbReference type="eggNOG" id="COG0457">
    <property type="taxonomic scope" value="Bacteria"/>
</dbReference>
<accession>D2R4L9</accession>
<dbReference type="OrthoDB" id="264557at2"/>
<dbReference type="KEGG" id="psl:Psta_2415"/>
<dbReference type="AlphaFoldDB" id="D2R4L9"/>
<dbReference type="InterPro" id="IPR011990">
    <property type="entry name" value="TPR-like_helical_dom_sf"/>
</dbReference>
<dbReference type="STRING" id="530564.Psta_2415"/>
<keyword evidence="1" id="KW-0802">TPR repeat</keyword>
<proteinExistence type="predicted"/>
<dbReference type="SUPFAM" id="SSF48452">
    <property type="entry name" value="TPR-like"/>
    <property type="match status" value="1"/>
</dbReference>
<dbReference type="NCBIfam" id="NF047558">
    <property type="entry name" value="TPR_END_plus"/>
    <property type="match status" value="1"/>
</dbReference>
<keyword evidence="3" id="KW-1185">Reference proteome</keyword>
<sequence length="187" mass="21298">MSESQRIRRQQTLREAEGYLDLITVFGDRWPCHPDHRDKLAERVLSMLGKIEMQPGAEAQVLMLQGQALRAMQRYVEAAAKFNTAAALDDSHVPSRLALGWCYKRCRRLDLAIQALEEAMEIAPHTAIIHYNLACYWSLAGNAKIALIYLAQAIEMQPKYRDLVGKERDFDNVRQNPNFLALTSVIV</sequence>
<name>D2R4L9_PIRSD</name>
<dbReference type="InterPro" id="IPR019734">
    <property type="entry name" value="TPR_rpt"/>
</dbReference>
<organism evidence="2 3">
    <name type="scientific">Pirellula staleyi (strain ATCC 27377 / DSM 6068 / ICPB 4128)</name>
    <name type="common">Pirella staleyi</name>
    <dbReference type="NCBI Taxonomy" id="530564"/>
    <lineage>
        <taxon>Bacteria</taxon>
        <taxon>Pseudomonadati</taxon>
        <taxon>Planctomycetota</taxon>
        <taxon>Planctomycetia</taxon>
        <taxon>Pirellulales</taxon>
        <taxon>Pirellulaceae</taxon>
        <taxon>Pirellula</taxon>
    </lineage>
</organism>
<reference evidence="2 3" key="1">
    <citation type="journal article" date="2009" name="Stand. Genomic Sci.">
        <title>Complete genome sequence of Pirellula staleyi type strain (ATCC 27377).</title>
        <authorList>
            <person name="Clum A."/>
            <person name="Tindall B.J."/>
            <person name="Sikorski J."/>
            <person name="Ivanova N."/>
            <person name="Mavrommatis K."/>
            <person name="Lucas S."/>
            <person name="Glavina del Rio T."/>
            <person name="Nolan M."/>
            <person name="Chen F."/>
            <person name="Tice H."/>
            <person name="Pitluck S."/>
            <person name="Cheng J.F."/>
            <person name="Chertkov O."/>
            <person name="Brettin T."/>
            <person name="Han C."/>
            <person name="Detter J.C."/>
            <person name="Kuske C."/>
            <person name="Bruce D."/>
            <person name="Goodwin L."/>
            <person name="Ovchinikova G."/>
            <person name="Pati A."/>
            <person name="Mikhailova N."/>
            <person name="Chen A."/>
            <person name="Palaniappan K."/>
            <person name="Land M."/>
            <person name="Hauser L."/>
            <person name="Chang Y.J."/>
            <person name="Jeffries C.D."/>
            <person name="Chain P."/>
            <person name="Rohde M."/>
            <person name="Goker M."/>
            <person name="Bristow J."/>
            <person name="Eisen J.A."/>
            <person name="Markowitz V."/>
            <person name="Hugenholtz P."/>
            <person name="Kyrpides N.C."/>
            <person name="Klenk H.P."/>
            <person name="Lapidus A."/>
        </authorList>
    </citation>
    <scope>NUCLEOTIDE SEQUENCE [LARGE SCALE GENOMIC DNA]</scope>
    <source>
        <strain evidence="3">ATCC 27377 / DSM 6068 / ICPB 4128</strain>
    </source>
</reference>
<feature type="repeat" description="TPR" evidence="1">
    <location>
        <begin position="93"/>
        <end position="126"/>
    </location>
</feature>
<dbReference type="Proteomes" id="UP000001887">
    <property type="component" value="Chromosome"/>
</dbReference>
<dbReference type="Gene3D" id="1.25.40.10">
    <property type="entry name" value="Tetratricopeptide repeat domain"/>
    <property type="match status" value="1"/>
</dbReference>
<dbReference type="SMART" id="SM00028">
    <property type="entry name" value="TPR"/>
    <property type="match status" value="3"/>
</dbReference>
<protein>
    <submittedName>
        <fullName evidence="2">Tetratricopeptide TPR_2 repeat protein</fullName>
    </submittedName>
</protein>
<dbReference type="HOGENOM" id="CLU_1524151_0_0_0"/>
<gene>
    <name evidence="2" type="ordered locus">Psta_2415</name>
</gene>